<evidence type="ECO:0000259" key="1">
    <source>
        <dbReference type="Pfam" id="PF00534"/>
    </source>
</evidence>
<organism evidence="3 4">
    <name type="scientific">Desulfobaculum bizertense DSM 18034</name>
    <dbReference type="NCBI Taxonomy" id="1121442"/>
    <lineage>
        <taxon>Bacteria</taxon>
        <taxon>Pseudomonadati</taxon>
        <taxon>Thermodesulfobacteriota</taxon>
        <taxon>Desulfovibrionia</taxon>
        <taxon>Desulfovibrionales</taxon>
        <taxon>Desulfovibrionaceae</taxon>
        <taxon>Desulfobaculum</taxon>
    </lineage>
</organism>
<dbReference type="STRING" id="1121442.SAMN02745702_02824"/>
<dbReference type="EMBL" id="FUYA01000012">
    <property type="protein sequence ID" value="SKA82649.1"/>
    <property type="molecule type" value="Genomic_DNA"/>
</dbReference>
<dbReference type="CDD" id="cd03804">
    <property type="entry name" value="GT4_WbaZ-like"/>
    <property type="match status" value="1"/>
</dbReference>
<accession>A0A1T4WZG9</accession>
<dbReference type="InterPro" id="IPR050194">
    <property type="entry name" value="Glycosyltransferase_grp1"/>
</dbReference>
<evidence type="ECO:0000259" key="2">
    <source>
        <dbReference type="Pfam" id="PF13439"/>
    </source>
</evidence>
<keyword evidence="4" id="KW-1185">Reference proteome</keyword>
<dbReference type="RefSeq" id="WP_078686086.1">
    <property type="nucleotide sequence ID" value="NZ_FUYA01000012.1"/>
</dbReference>
<dbReference type="InterPro" id="IPR001296">
    <property type="entry name" value="Glyco_trans_1"/>
</dbReference>
<name>A0A1T4WZG9_9BACT</name>
<dbReference type="Pfam" id="PF00534">
    <property type="entry name" value="Glycos_transf_1"/>
    <property type="match status" value="1"/>
</dbReference>
<gene>
    <name evidence="3" type="ORF">SAMN02745702_02824</name>
</gene>
<dbReference type="GO" id="GO:0016757">
    <property type="term" value="F:glycosyltransferase activity"/>
    <property type="evidence" value="ECO:0007669"/>
    <property type="project" value="InterPro"/>
</dbReference>
<sequence length="362" mass="41200">MKVALVHYWLVHRRGGERVLEALAELFPEADIFTHVFAPEEMQPDLLRHRIQTSFIQKFPGARKYYQYYLPFMPLALEQFDLRGYDLVISSESGPAKGVITGPETTHVCYCHSPMRYVWDMYPEYMASISKWKRLLAAPMLHYMRLWDRLSADRVDHFVANSAFVAKRIQKHYRREADVVHPPVDVEQFSATRPRDDFYLMLGELTEYKRPDLAVQALSELGRPLVVIGGGKEEKALRAMAGPSVRFLGRQPQEAVVDHLERCKALVFPGLEDFGIVPVEAMAAGAPVLAYGKGGALETVKDGETGLFFHEQSVGALKEVVLSFESRIQDFSSERCRAHAEGFSRERFLTQMREKIASCLSL</sequence>
<dbReference type="Gene3D" id="3.40.50.2000">
    <property type="entry name" value="Glycogen Phosphorylase B"/>
    <property type="match status" value="2"/>
</dbReference>
<dbReference type="OrthoDB" id="9801609at2"/>
<dbReference type="Pfam" id="PF13439">
    <property type="entry name" value="Glyco_transf_4"/>
    <property type="match status" value="1"/>
</dbReference>
<dbReference type="SUPFAM" id="SSF53756">
    <property type="entry name" value="UDP-Glycosyltransferase/glycogen phosphorylase"/>
    <property type="match status" value="1"/>
</dbReference>
<proteinExistence type="predicted"/>
<keyword evidence="3" id="KW-0808">Transferase</keyword>
<dbReference type="PANTHER" id="PTHR45947">
    <property type="entry name" value="SULFOQUINOVOSYL TRANSFERASE SQD2"/>
    <property type="match status" value="1"/>
</dbReference>
<dbReference type="PANTHER" id="PTHR45947:SF3">
    <property type="entry name" value="SULFOQUINOVOSYL TRANSFERASE SQD2"/>
    <property type="match status" value="1"/>
</dbReference>
<dbReference type="InterPro" id="IPR028098">
    <property type="entry name" value="Glyco_trans_4-like_N"/>
</dbReference>
<evidence type="ECO:0000313" key="4">
    <source>
        <dbReference type="Proteomes" id="UP000189733"/>
    </source>
</evidence>
<reference evidence="3 4" key="1">
    <citation type="submission" date="2017-02" db="EMBL/GenBank/DDBJ databases">
        <authorList>
            <person name="Peterson S.W."/>
        </authorList>
    </citation>
    <scope>NUCLEOTIDE SEQUENCE [LARGE SCALE GENOMIC DNA]</scope>
    <source>
        <strain evidence="3 4">DSM 18034</strain>
    </source>
</reference>
<dbReference type="Proteomes" id="UP000189733">
    <property type="component" value="Unassembled WGS sequence"/>
</dbReference>
<feature type="domain" description="Glycosyltransferase subfamily 4-like N-terminal" evidence="2">
    <location>
        <begin position="15"/>
        <end position="188"/>
    </location>
</feature>
<protein>
    <submittedName>
        <fullName evidence="3">Glycosyltransferase involved in cell wall bisynthesis</fullName>
    </submittedName>
</protein>
<evidence type="ECO:0000313" key="3">
    <source>
        <dbReference type="EMBL" id="SKA82649.1"/>
    </source>
</evidence>
<feature type="domain" description="Glycosyl transferase family 1" evidence="1">
    <location>
        <begin position="192"/>
        <end position="326"/>
    </location>
</feature>
<dbReference type="AlphaFoldDB" id="A0A1T4WZG9"/>